<evidence type="ECO:0000256" key="7">
    <source>
        <dbReference type="ARBA" id="ARBA00023136"/>
    </source>
</evidence>
<evidence type="ECO:0000256" key="2">
    <source>
        <dbReference type="ARBA" id="ARBA00022692"/>
    </source>
</evidence>
<keyword evidence="13" id="KW-1185">Reference proteome</keyword>
<evidence type="ECO:0000256" key="8">
    <source>
        <dbReference type="ARBA" id="ARBA00023157"/>
    </source>
</evidence>
<name>A0AAQ4FET1_AMBAM</name>
<dbReference type="InterPro" id="IPR007110">
    <property type="entry name" value="Ig-like_dom"/>
</dbReference>
<keyword evidence="9" id="KW-0393">Immunoglobulin domain</keyword>
<gene>
    <name evidence="12" type="ORF">V5799_008414</name>
</gene>
<feature type="domain" description="Ig-like" evidence="11">
    <location>
        <begin position="25"/>
        <end position="111"/>
    </location>
</feature>
<evidence type="ECO:0000259" key="11">
    <source>
        <dbReference type="PROSITE" id="PS50835"/>
    </source>
</evidence>
<evidence type="ECO:0000256" key="5">
    <source>
        <dbReference type="ARBA" id="ARBA00022889"/>
    </source>
</evidence>
<keyword evidence="2" id="KW-0812">Transmembrane</keyword>
<keyword evidence="5" id="KW-0130">Cell adhesion</keyword>
<dbReference type="Gene3D" id="2.60.40.10">
    <property type="entry name" value="Immunoglobulins"/>
    <property type="match status" value="1"/>
</dbReference>
<dbReference type="PROSITE" id="PS50835">
    <property type="entry name" value="IG_LIKE"/>
    <property type="match status" value="1"/>
</dbReference>
<dbReference type="InterPro" id="IPR013783">
    <property type="entry name" value="Ig-like_fold"/>
</dbReference>
<dbReference type="PANTHER" id="PTHR45080:SF8">
    <property type="entry name" value="IG-LIKE DOMAIN-CONTAINING PROTEIN"/>
    <property type="match status" value="1"/>
</dbReference>
<dbReference type="SUPFAM" id="SSF48726">
    <property type="entry name" value="Immunoglobulin"/>
    <property type="match status" value="1"/>
</dbReference>
<protein>
    <recommendedName>
        <fullName evidence="11">Ig-like domain-containing protein</fullName>
    </recommendedName>
</protein>
<comment type="caution">
    <text evidence="12">The sequence shown here is derived from an EMBL/GenBank/DDBJ whole genome shotgun (WGS) entry which is preliminary data.</text>
</comment>
<accession>A0AAQ4FET1</accession>
<keyword evidence="3 10" id="KW-0732">Signal</keyword>
<proteinExistence type="predicted"/>
<evidence type="ECO:0000256" key="6">
    <source>
        <dbReference type="ARBA" id="ARBA00022989"/>
    </source>
</evidence>
<feature type="signal peptide" evidence="10">
    <location>
        <begin position="1"/>
        <end position="19"/>
    </location>
</feature>
<dbReference type="AlphaFoldDB" id="A0AAQ4FET1"/>
<dbReference type="Pfam" id="PF07679">
    <property type="entry name" value="I-set"/>
    <property type="match status" value="1"/>
</dbReference>
<dbReference type="InterPro" id="IPR003598">
    <property type="entry name" value="Ig_sub2"/>
</dbReference>
<evidence type="ECO:0000256" key="4">
    <source>
        <dbReference type="ARBA" id="ARBA00022737"/>
    </source>
</evidence>
<keyword evidence="8" id="KW-1015">Disulfide bond</keyword>
<feature type="chain" id="PRO_5042854549" description="Ig-like domain-containing protein" evidence="10">
    <location>
        <begin position="20"/>
        <end position="128"/>
    </location>
</feature>
<dbReference type="SMART" id="SM00408">
    <property type="entry name" value="IGc2"/>
    <property type="match status" value="1"/>
</dbReference>
<sequence>MRLLSVLLVLATALLSADAELQAPPKLQSAGFPSEIALGDDTVAVCLVTKGPPGPFRMAWLKDGKEVQSGDRVNVVIKASKAVLNIDTVRVEDIGNYTCTATNRFGTDALTLPLLATGESAFIACSHH</sequence>
<evidence type="ECO:0000256" key="9">
    <source>
        <dbReference type="ARBA" id="ARBA00023319"/>
    </source>
</evidence>
<keyword evidence="6" id="KW-1133">Transmembrane helix</keyword>
<dbReference type="GO" id="GO:0005886">
    <property type="term" value="C:plasma membrane"/>
    <property type="evidence" value="ECO:0007669"/>
    <property type="project" value="TreeGrafter"/>
</dbReference>
<evidence type="ECO:0000313" key="13">
    <source>
        <dbReference type="Proteomes" id="UP001321473"/>
    </source>
</evidence>
<dbReference type="FunFam" id="2.60.40.10:FF:000017">
    <property type="entry name" value="Down syndrome cell adhesion molecule b"/>
    <property type="match status" value="1"/>
</dbReference>
<dbReference type="PANTHER" id="PTHR45080">
    <property type="entry name" value="CONTACTIN 5"/>
    <property type="match status" value="1"/>
</dbReference>
<evidence type="ECO:0000313" key="12">
    <source>
        <dbReference type="EMBL" id="KAK8785231.1"/>
    </source>
</evidence>
<comment type="subcellular location">
    <subcellularLocation>
        <location evidence="1">Membrane</location>
        <topology evidence="1">Single-pass membrane protein</topology>
    </subcellularLocation>
</comment>
<dbReference type="GO" id="GO:0007156">
    <property type="term" value="P:homophilic cell adhesion via plasma membrane adhesion molecules"/>
    <property type="evidence" value="ECO:0007669"/>
    <property type="project" value="TreeGrafter"/>
</dbReference>
<keyword evidence="4" id="KW-0677">Repeat</keyword>
<organism evidence="12 13">
    <name type="scientific">Amblyomma americanum</name>
    <name type="common">Lone star tick</name>
    <dbReference type="NCBI Taxonomy" id="6943"/>
    <lineage>
        <taxon>Eukaryota</taxon>
        <taxon>Metazoa</taxon>
        <taxon>Ecdysozoa</taxon>
        <taxon>Arthropoda</taxon>
        <taxon>Chelicerata</taxon>
        <taxon>Arachnida</taxon>
        <taxon>Acari</taxon>
        <taxon>Parasitiformes</taxon>
        <taxon>Ixodida</taxon>
        <taxon>Ixodoidea</taxon>
        <taxon>Ixodidae</taxon>
        <taxon>Amblyomminae</taxon>
        <taxon>Amblyomma</taxon>
    </lineage>
</organism>
<dbReference type="InterPro" id="IPR050958">
    <property type="entry name" value="Cell_Adh-Cytoskel_Orgn"/>
</dbReference>
<evidence type="ECO:0000256" key="1">
    <source>
        <dbReference type="ARBA" id="ARBA00004167"/>
    </source>
</evidence>
<dbReference type="InterPro" id="IPR013098">
    <property type="entry name" value="Ig_I-set"/>
</dbReference>
<dbReference type="Proteomes" id="UP001321473">
    <property type="component" value="Unassembled WGS sequence"/>
</dbReference>
<reference evidence="12 13" key="1">
    <citation type="journal article" date="2023" name="Arcadia Sci">
        <title>De novo assembly of a long-read Amblyomma americanum tick genome.</title>
        <authorList>
            <person name="Chou S."/>
            <person name="Poskanzer K.E."/>
            <person name="Rollins M."/>
            <person name="Thuy-Boun P.S."/>
        </authorList>
    </citation>
    <scope>NUCLEOTIDE SEQUENCE [LARGE SCALE GENOMIC DNA]</scope>
    <source>
        <strain evidence="12">F_SG_1</strain>
        <tissue evidence="12">Salivary glands</tissue>
    </source>
</reference>
<keyword evidence="7" id="KW-0472">Membrane</keyword>
<evidence type="ECO:0000256" key="10">
    <source>
        <dbReference type="SAM" id="SignalP"/>
    </source>
</evidence>
<dbReference type="InterPro" id="IPR036179">
    <property type="entry name" value="Ig-like_dom_sf"/>
</dbReference>
<evidence type="ECO:0000256" key="3">
    <source>
        <dbReference type="ARBA" id="ARBA00022729"/>
    </source>
</evidence>
<dbReference type="EMBL" id="JARKHS020003764">
    <property type="protein sequence ID" value="KAK8785231.1"/>
    <property type="molecule type" value="Genomic_DNA"/>
</dbReference>
<dbReference type="CDD" id="cd00096">
    <property type="entry name" value="Ig"/>
    <property type="match status" value="1"/>
</dbReference>